<reference evidence="7 8" key="1">
    <citation type="submission" date="2016-10" db="EMBL/GenBank/DDBJ databases">
        <authorList>
            <person name="de Groot N.N."/>
        </authorList>
    </citation>
    <scope>NUCLEOTIDE SEQUENCE [LARGE SCALE GENOMIC DNA]</scope>
    <source>
        <strain evidence="7 8">DSM 5522</strain>
    </source>
</reference>
<evidence type="ECO:0000256" key="3">
    <source>
        <dbReference type="ARBA" id="ARBA00022603"/>
    </source>
</evidence>
<dbReference type="InterPro" id="IPR026024">
    <property type="entry name" value="Chemotaxis_MeTrfase_CheR"/>
</dbReference>
<dbReference type="EMBL" id="FOJY01000004">
    <property type="protein sequence ID" value="SFA86578.1"/>
    <property type="molecule type" value="Genomic_DNA"/>
</dbReference>
<dbReference type="SMART" id="SM00138">
    <property type="entry name" value="MeTrc"/>
    <property type="match status" value="1"/>
</dbReference>
<dbReference type="STRING" id="1120918.SAMN05216249_1046"/>
<dbReference type="Gene3D" id="3.40.50.150">
    <property type="entry name" value="Vaccinia Virus protein VP39"/>
    <property type="match status" value="1"/>
</dbReference>
<dbReference type="InterPro" id="IPR000780">
    <property type="entry name" value="CheR_MeTrfase"/>
</dbReference>
<keyword evidence="8" id="KW-1185">Reference proteome</keyword>
<evidence type="ECO:0000256" key="1">
    <source>
        <dbReference type="ARBA" id="ARBA00001541"/>
    </source>
</evidence>
<dbReference type="AlphaFoldDB" id="A0A1I0WEB2"/>
<dbReference type="PANTHER" id="PTHR24422:SF19">
    <property type="entry name" value="CHEMOTAXIS PROTEIN METHYLTRANSFERASE"/>
    <property type="match status" value="1"/>
</dbReference>
<dbReference type="InterPro" id="IPR036804">
    <property type="entry name" value="CheR_N_sf"/>
</dbReference>
<dbReference type="InterPro" id="IPR022641">
    <property type="entry name" value="CheR_N"/>
</dbReference>
<dbReference type="InterPro" id="IPR022642">
    <property type="entry name" value="CheR_C"/>
</dbReference>
<dbReference type="PIRSF" id="PIRSF000410">
    <property type="entry name" value="CheR"/>
    <property type="match status" value="1"/>
</dbReference>
<dbReference type="SUPFAM" id="SSF53335">
    <property type="entry name" value="S-adenosyl-L-methionine-dependent methyltransferases"/>
    <property type="match status" value="1"/>
</dbReference>
<dbReference type="Pfam" id="PF01739">
    <property type="entry name" value="CheR"/>
    <property type="match status" value="1"/>
</dbReference>
<comment type="catalytic activity">
    <reaction evidence="1">
        <text>L-glutamyl-[protein] + S-adenosyl-L-methionine = [protein]-L-glutamate 5-O-methyl ester + S-adenosyl-L-homocysteine</text>
        <dbReference type="Rhea" id="RHEA:24452"/>
        <dbReference type="Rhea" id="RHEA-COMP:10208"/>
        <dbReference type="Rhea" id="RHEA-COMP:10311"/>
        <dbReference type="ChEBI" id="CHEBI:29973"/>
        <dbReference type="ChEBI" id="CHEBI:57856"/>
        <dbReference type="ChEBI" id="CHEBI:59789"/>
        <dbReference type="ChEBI" id="CHEBI:82795"/>
        <dbReference type="EC" id="2.1.1.80"/>
    </reaction>
</comment>
<dbReference type="RefSeq" id="WP_242949062.1">
    <property type="nucleotide sequence ID" value="NZ_FOJY01000004.1"/>
</dbReference>
<proteinExistence type="predicted"/>
<feature type="domain" description="CheR-type methyltransferase" evidence="6">
    <location>
        <begin position="1"/>
        <end position="269"/>
    </location>
</feature>
<dbReference type="SUPFAM" id="SSF47757">
    <property type="entry name" value="Chemotaxis receptor methyltransferase CheR, N-terminal domain"/>
    <property type="match status" value="1"/>
</dbReference>
<evidence type="ECO:0000256" key="2">
    <source>
        <dbReference type="ARBA" id="ARBA00012534"/>
    </source>
</evidence>
<accession>A0A1I0WEB2</accession>
<evidence type="ECO:0000313" key="7">
    <source>
        <dbReference type="EMBL" id="SFA86578.1"/>
    </source>
</evidence>
<keyword evidence="5" id="KW-0949">S-adenosyl-L-methionine</keyword>
<dbReference type="Pfam" id="PF03705">
    <property type="entry name" value="CheR_N"/>
    <property type="match status" value="1"/>
</dbReference>
<evidence type="ECO:0000256" key="5">
    <source>
        <dbReference type="ARBA" id="ARBA00022691"/>
    </source>
</evidence>
<dbReference type="GO" id="GO:0032259">
    <property type="term" value="P:methylation"/>
    <property type="evidence" value="ECO:0007669"/>
    <property type="project" value="UniProtKB-KW"/>
</dbReference>
<evidence type="ECO:0000256" key="4">
    <source>
        <dbReference type="ARBA" id="ARBA00022679"/>
    </source>
</evidence>
<dbReference type="InterPro" id="IPR029063">
    <property type="entry name" value="SAM-dependent_MTases_sf"/>
</dbReference>
<protein>
    <recommendedName>
        <fullName evidence="2">protein-glutamate O-methyltransferase</fullName>
        <ecNumber evidence="2">2.1.1.80</ecNumber>
    </recommendedName>
</protein>
<name>A0A1I0WEB2_9FIRM</name>
<dbReference type="PRINTS" id="PR00996">
    <property type="entry name" value="CHERMTFRASE"/>
</dbReference>
<evidence type="ECO:0000313" key="8">
    <source>
        <dbReference type="Proteomes" id="UP000198838"/>
    </source>
</evidence>
<evidence type="ECO:0000259" key="6">
    <source>
        <dbReference type="PROSITE" id="PS50123"/>
    </source>
</evidence>
<organism evidence="7 8">
    <name type="scientific">Acetitomaculum ruminis DSM 5522</name>
    <dbReference type="NCBI Taxonomy" id="1120918"/>
    <lineage>
        <taxon>Bacteria</taxon>
        <taxon>Bacillati</taxon>
        <taxon>Bacillota</taxon>
        <taxon>Clostridia</taxon>
        <taxon>Lachnospirales</taxon>
        <taxon>Lachnospiraceae</taxon>
        <taxon>Acetitomaculum</taxon>
    </lineage>
</organism>
<dbReference type="Proteomes" id="UP000198838">
    <property type="component" value="Unassembled WGS sequence"/>
</dbReference>
<dbReference type="InterPro" id="IPR050903">
    <property type="entry name" value="Bact_Chemotaxis_MeTrfase"/>
</dbReference>
<dbReference type="EC" id="2.1.1.80" evidence="2"/>
<dbReference type="GO" id="GO:0008983">
    <property type="term" value="F:protein-glutamate O-methyltransferase activity"/>
    <property type="evidence" value="ECO:0007669"/>
    <property type="project" value="UniProtKB-EC"/>
</dbReference>
<dbReference type="PANTHER" id="PTHR24422">
    <property type="entry name" value="CHEMOTAXIS PROTEIN METHYLTRANSFERASE"/>
    <property type="match status" value="1"/>
</dbReference>
<dbReference type="Gene3D" id="1.10.155.10">
    <property type="entry name" value="Chemotaxis receptor methyltransferase CheR, N-terminal domain"/>
    <property type="match status" value="1"/>
</dbReference>
<sequence>MTDREFQRLVRYSHDQYGIDLSAKRVIVEGRLNNYISNRGYNSYTEYFDYVNADPTKKEAQNLINILTTNHTFFMREFDHMNYFKSTILPWIKEKEKQSRDMRIWCAACSSGEEPYTLAMIIKDFLGLDYATWDTMILATDVSSKVLSKAIAGRYPSSALESVPDVWKRQHFKACGGDEYQVTDQLKEHVLFRQFNLMHNLPFKHKMHTVFLRNVMIYFDENTKNALVEKIYDAMEPGGFLIIGSTESIQKTHTRFKYVRPSIFRKGDD</sequence>
<dbReference type="PROSITE" id="PS50123">
    <property type="entry name" value="CHER"/>
    <property type="match status" value="1"/>
</dbReference>
<keyword evidence="4 7" id="KW-0808">Transferase</keyword>
<gene>
    <name evidence="7" type="ORF">SAMN05216249_1046</name>
</gene>
<keyword evidence="3 7" id="KW-0489">Methyltransferase</keyword>